<comment type="caution">
    <text evidence="3">The sequence shown here is derived from an EMBL/GenBank/DDBJ whole genome shotgun (WGS) entry which is preliminary data.</text>
</comment>
<keyword evidence="1" id="KW-0812">Transmembrane</keyword>
<sequence length="661" mass="74583">MEQEKWAKILLSVALIYSGLAIGVTEAVLAPIWFEFVARIGAKPPIRRLILMSFYWSTKFSNNVFGRIYSKVHRDPIAPILFLLMTSSILVINHTTPFQFGALAIILTTAYGGFYATGTLWLLDIHGREANQYLHLQNLLWFLGRNLPSIVFPMVGRTNDCDTNIICQRGSANNSLNYPTQIKGTIIDGTKNMSAIEDIVYPNKKDFYLVENYQGLMTTLISVAFLAHLLSYLIFAWRRDKQGVDYEEDTISNFPVVRFLLGVLTVSPTVHWTKNGVNFLQRFPLQSGNLSGDSGSYVSIVTVSSFSLGSLTGIVLSRRFQAEWMLLVNVGCVILGSAVLLLANSLAESRVLGWIGIVLMGLGMSTSVPNAVSAVMLNFKMSPFVGATFFSFNGVNAHGLNVAQSYLIMMAAPKAEELDLLPVFRARIEDLNLNDFLNSDMELLRWIRAREWNLDQAELMLRKHMKWREEVNFDEITSWDLPEPFQGLLPEELIGFDEDNCPILLSALGKWDLRRVAHEGSPDYLLKSQWKWLAEMQDLMRRKVTREGVPVTQVCSLNDMNGISITQASLQVLRTLSDFSRSFEANFPESLKMYVVFNAPWFFSVFFKVARPFLSEKTLKKIHVFGSNREEWMGFLKQVVPDDVLPAAYGGSNSNQVCITQ</sequence>
<feature type="domain" description="CRAL-TRIO" evidence="2">
    <location>
        <begin position="481"/>
        <end position="657"/>
    </location>
</feature>
<dbReference type="PANTHER" id="PTHR23324:SF87">
    <property type="entry name" value="CRAL-TRIO DOMAIN-CONTAINING PROTEIN C34C12.6"/>
    <property type="match status" value="1"/>
</dbReference>
<accession>A0A8J2KA24</accession>
<evidence type="ECO:0000259" key="2">
    <source>
        <dbReference type="PROSITE" id="PS50191"/>
    </source>
</evidence>
<dbReference type="GO" id="GO:0005737">
    <property type="term" value="C:cytoplasm"/>
    <property type="evidence" value="ECO:0007669"/>
    <property type="project" value="TreeGrafter"/>
</dbReference>
<feature type="transmembrane region" description="Helical" evidence="1">
    <location>
        <begin position="100"/>
        <end position="123"/>
    </location>
</feature>
<feature type="transmembrane region" description="Helical" evidence="1">
    <location>
        <begin position="324"/>
        <end position="345"/>
    </location>
</feature>
<protein>
    <recommendedName>
        <fullName evidence="2">CRAL-TRIO domain-containing protein</fullName>
    </recommendedName>
</protein>
<dbReference type="EMBL" id="CAJVCH010227167">
    <property type="protein sequence ID" value="CAG7732232.1"/>
    <property type="molecule type" value="Genomic_DNA"/>
</dbReference>
<dbReference type="Pfam" id="PF00650">
    <property type="entry name" value="CRAL_TRIO"/>
    <property type="match status" value="1"/>
</dbReference>
<feature type="transmembrane region" description="Helical" evidence="1">
    <location>
        <begin position="351"/>
        <end position="372"/>
    </location>
</feature>
<organism evidence="3 4">
    <name type="scientific">Allacma fusca</name>
    <dbReference type="NCBI Taxonomy" id="39272"/>
    <lineage>
        <taxon>Eukaryota</taxon>
        <taxon>Metazoa</taxon>
        <taxon>Ecdysozoa</taxon>
        <taxon>Arthropoda</taxon>
        <taxon>Hexapoda</taxon>
        <taxon>Collembola</taxon>
        <taxon>Symphypleona</taxon>
        <taxon>Sminthuridae</taxon>
        <taxon>Allacma</taxon>
    </lineage>
</organism>
<evidence type="ECO:0000256" key="1">
    <source>
        <dbReference type="SAM" id="Phobius"/>
    </source>
</evidence>
<dbReference type="Proteomes" id="UP000708208">
    <property type="component" value="Unassembled WGS sequence"/>
</dbReference>
<dbReference type="AlphaFoldDB" id="A0A8J2KA24"/>
<dbReference type="InterPro" id="IPR001251">
    <property type="entry name" value="CRAL-TRIO_dom"/>
</dbReference>
<reference evidence="3" key="1">
    <citation type="submission" date="2021-06" db="EMBL/GenBank/DDBJ databases">
        <authorList>
            <person name="Hodson N. C."/>
            <person name="Mongue J. A."/>
            <person name="Jaron S. K."/>
        </authorList>
    </citation>
    <scope>NUCLEOTIDE SEQUENCE</scope>
</reference>
<dbReference type="InterPro" id="IPR011074">
    <property type="entry name" value="CRAL/TRIO_N_dom"/>
</dbReference>
<dbReference type="OrthoDB" id="6409645at2759"/>
<keyword evidence="1" id="KW-0472">Membrane</keyword>
<dbReference type="SMART" id="SM01100">
    <property type="entry name" value="CRAL_TRIO_N"/>
    <property type="match status" value="1"/>
</dbReference>
<keyword evidence="1" id="KW-1133">Transmembrane helix</keyword>
<feature type="transmembrane region" description="Helical" evidence="1">
    <location>
        <begin position="215"/>
        <end position="237"/>
    </location>
</feature>
<gene>
    <name evidence="3" type="ORF">AFUS01_LOCUS20757</name>
</gene>
<keyword evidence="4" id="KW-1185">Reference proteome</keyword>
<dbReference type="SMART" id="SM00516">
    <property type="entry name" value="SEC14"/>
    <property type="match status" value="1"/>
</dbReference>
<evidence type="ECO:0000313" key="4">
    <source>
        <dbReference type="Proteomes" id="UP000708208"/>
    </source>
</evidence>
<evidence type="ECO:0000313" key="3">
    <source>
        <dbReference type="EMBL" id="CAG7732232.1"/>
    </source>
</evidence>
<feature type="transmembrane region" description="Helical" evidence="1">
    <location>
        <begin position="9"/>
        <end position="34"/>
    </location>
</feature>
<dbReference type="PANTHER" id="PTHR23324">
    <property type="entry name" value="SEC14 RELATED PROTEIN"/>
    <property type="match status" value="1"/>
</dbReference>
<dbReference type="InterPro" id="IPR051064">
    <property type="entry name" value="SEC14/CRAL-TRIO_domain"/>
</dbReference>
<proteinExistence type="predicted"/>
<dbReference type="PROSITE" id="PS50191">
    <property type="entry name" value="CRAL_TRIO"/>
    <property type="match status" value="1"/>
</dbReference>
<feature type="transmembrane region" description="Helical" evidence="1">
    <location>
        <begin position="77"/>
        <end position="94"/>
    </location>
</feature>
<name>A0A8J2KA24_9HEXA</name>
<feature type="transmembrane region" description="Helical" evidence="1">
    <location>
        <begin position="297"/>
        <end position="317"/>
    </location>
</feature>
<dbReference type="CDD" id="cd00170">
    <property type="entry name" value="SEC14"/>
    <property type="match status" value="1"/>
</dbReference>